<comment type="caution">
    <text evidence="4">The sequence shown here is derived from an EMBL/GenBank/DDBJ whole genome shotgun (WGS) entry which is preliminary data.</text>
</comment>
<evidence type="ECO:0000259" key="3">
    <source>
        <dbReference type="PROSITE" id="PS51186"/>
    </source>
</evidence>
<dbReference type="SUPFAM" id="SSF55729">
    <property type="entry name" value="Acyl-CoA N-acyltransferases (Nat)"/>
    <property type="match status" value="1"/>
</dbReference>
<sequence length="163" mass="18266">MKIAVIEQKHYPEIAGIYEQGIRTGIATFETTVPNWEAWNESRLPHSRLIAVDGEEILGWAALSKVSSRCVYEGVAEVSVYVSEAHRGKGVGKFLMESLIQESESNGIWTLQSGMFPENEATIALHKKNGFRIIGYREKIGKLAGIWRDSVIMERRSKTIGID</sequence>
<keyword evidence="2" id="KW-0012">Acyltransferase</keyword>
<dbReference type="InterPro" id="IPR016181">
    <property type="entry name" value="Acyl_CoA_acyltransferase"/>
</dbReference>
<dbReference type="Pfam" id="PF00583">
    <property type="entry name" value="Acetyltransf_1"/>
    <property type="match status" value="1"/>
</dbReference>
<dbReference type="AlphaFoldDB" id="A0A495SMP5"/>
<evidence type="ECO:0000256" key="1">
    <source>
        <dbReference type="ARBA" id="ARBA00022679"/>
    </source>
</evidence>
<reference evidence="4 5" key="1">
    <citation type="submission" date="2018-10" db="EMBL/GenBank/DDBJ databases">
        <title>Genomic Encyclopedia of Archaeal and Bacterial Type Strains, Phase II (KMG-II): from individual species to whole genera.</title>
        <authorList>
            <person name="Goeker M."/>
        </authorList>
    </citation>
    <scope>NUCLEOTIDE SEQUENCE [LARGE SCALE GENOMIC DNA]</scope>
    <source>
        <strain evidence="4 5">DSM 14219</strain>
    </source>
</reference>
<dbReference type="OrthoDB" id="9799096at2"/>
<evidence type="ECO:0000313" key="4">
    <source>
        <dbReference type="EMBL" id="RKT01327.1"/>
    </source>
</evidence>
<dbReference type="PANTHER" id="PTHR43072">
    <property type="entry name" value="N-ACETYLTRANSFERASE"/>
    <property type="match status" value="1"/>
</dbReference>
<keyword evidence="1 4" id="KW-0808">Transferase</keyword>
<gene>
    <name evidence="4" type="ORF">BCF58_0546</name>
</gene>
<evidence type="ECO:0000256" key="2">
    <source>
        <dbReference type="ARBA" id="ARBA00023315"/>
    </source>
</evidence>
<dbReference type="Proteomes" id="UP000272428">
    <property type="component" value="Unassembled WGS sequence"/>
</dbReference>
<dbReference type="PANTHER" id="PTHR43072:SF23">
    <property type="entry name" value="UPF0039 PROTEIN C11D3.02C"/>
    <property type="match status" value="1"/>
</dbReference>
<dbReference type="GO" id="GO:0016747">
    <property type="term" value="F:acyltransferase activity, transferring groups other than amino-acyl groups"/>
    <property type="evidence" value="ECO:0007669"/>
    <property type="project" value="InterPro"/>
</dbReference>
<accession>A0A495SMP5</accession>
<proteinExistence type="predicted"/>
<dbReference type="PROSITE" id="PS51186">
    <property type="entry name" value="GNAT"/>
    <property type="match status" value="1"/>
</dbReference>
<dbReference type="Gene3D" id="3.40.630.30">
    <property type="match status" value="1"/>
</dbReference>
<evidence type="ECO:0000313" key="5">
    <source>
        <dbReference type="Proteomes" id="UP000272428"/>
    </source>
</evidence>
<feature type="domain" description="N-acetyltransferase" evidence="3">
    <location>
        <begin position="1"/>
        <end position="158"/>
    </location>
</feature>
<dbReference type="RefSeq" id="WP_121460247.1">
    <property type="nucleotide sequence ID" value="NZ_RBXB01000001.1"/>
</dbReference>
<name>A0A495SMP5_9FLAO</name>
<organism evidence="4 5">
    <name type="scientific">Chryseobacterium defluvii</name>
    <dbReference type="NCBI Taxonomy" id="160396"/>
    <lineage>
        <taxon>Bacteria</taxon>
        <taxon>Pseudomonadati</taxon>
        <taxon>Bacteroidota</taxon>
        <taxon>Flavobacteriia</taxon>
        <taxon>Flavobacteriales</taxon>
        <taxon>Weeksellaceae</taxon>
        <taxon>Chryseobacterium group</taxon>
        <taxon>Chryseobacterium</taxon>
    </lineage>
</organism>
<dbReference type="CDD" id="cd04301">
    <property type="entry name" value="NAT_SF"/>
    <property type="match status" value="1"/>
</dbReference>
<keyword evidence="5" id="KW-1185">Reference proteome</keyword>
<dbReference type="InterPro" id="IPR000182">
    <property type="entry name" value="GNAT_dom"/>
</dbReference>
<protein>
    <submittedName>
        <fullName evidence="4">Phosphinothricin acetyltransferase</fullName>
    </submittedName>
</protein>
<dbReference type="EMBL" id="RBXB01000001">
    <property type="protein sequence ID" value="RKT01327.1"/>
    <property type="molecule type" value="Genomic_DNA"/>
</dbReference>